<gene>
    <name evidence="2" type="primary">rbfA</name>
    <name evidence="3" type="ORF">HMPREF2086_01380</name>
</gene>
<dbReference type="HOGENOM" id="CLU_089475_6_5_7"/>
<evidence type="ECO:0000256" key="2">
    <source>
        <dbReference type="HAMAP-Rule" id="MF_00003"/>
    </source>
</evidence>
<dbReference type="Proteomes" id="UP000018731">
    <property type="component" value="Unassembled WGS sequence"/>
</dbReference>
<keyword evidence="4" id="KW-1185">Reference proteome</keyword>
<dbReference type="SUPFAM" id="SSF89919">
    <property type="entry name" value="Ribosome-binding factor A, RbfA"/>
    <property type="match status" value="1"/>
</dbReference>
<protein>
    <recommendedName>
        <fullName evidence="2">Ribosome-binding factor A</fullName>
    </recommendedName>
</protein>
<comment type="similarity">
    <text evidence="2">Belongs to the RbfA family.</text>
</comment>
<reference evidence="3 4" key="1">
    <citation type="journal article" date="2014" name="Genome Announc.">
        <title>Draft genome sequences of six enterohepatic helicobacter species isolated from humans and one from rhesus macaques.</title>
        <authorList>
            <person name="Shen Z."/>
            <person name="Sheh A."/>
            <person name="Young S.K."/>
            <person name="Abouelliel A."/>
            <person name="Ward D.V."/>
            <person name="Earl A.M."/>
            <person name="Fox J.G."/>
        </authorList>
    </citation>
    <scope>NUCLEOTIDE SEQUENCE [LARGE SCALE GENOMIC DNA]</scope>
    <source>
        <strain evidence="3 4">MIT 99-5501</strain>
    </source>
</reference>
<dbReference type="RefSeq" id="WP_023928122.1">
    <property type="nucleotide sequence ID" value="NZ_KI669454.1"/>
</dbReference>
<evidence type="ECO:0000313" key="3">
    <source>
        <dbReference type="EMBL" id="ETD23575.1"/>
    </source>
</evidence>
<name>V8C992_9HELI</name>
<accession>V8C992</accession>
<comment type="subunit">
    <text evidence="2">Monomer. Binds 30S ribosomal subunits, but not 50S ribosomal subunits or 70S ribosomes.</text>
</comment>
<dbReference type="GO" id="GO:0030490">
    <property type="term" value="P:maturation of SSU-rRNA"/>
    <property type="evidence" value="ECO:0007669"/>
    <property type="project" value="UniProtKB-UniRule"/>
</dbReference>
<dbReference type="Pfam" id="PF02033">
    <property type="entry name" value="RBFA"/>
    <property type="match status" value="1"/>
</dbReference>
<dbReference type="Gene3D" id="3.30.300.20">
    <property type="match status" value="1"/>
</dbReference>
<dbReference type="OrthoDB" id="5339518at2"/>
<dbReference type="HAMAP" id="MF_00003">
    <property type="entry name" value="RbfA"/>
    <property type="match status" value="1"/>
</dbReference>
<dbReference type="NCBIfam" id="TIGR00082">
    <property type="entry name" value="rbfA"/>
    <property type="match status" value="1"/>
</dbReference>
<evidence type="ECO:0000256" key="1">
    <source>
        <dbReference type="ARBA" id="ARBA00022517"/>
    </source>
</evidence>
<organism evidence="3 4">
    <name type="scientific">Helicobacter macacae MIT 99-5501</name>
    <dbReference type="NCBI Taxonomy" id="1357400"/>
    <lineage>
        <taxon>Bacteria</taxon>
        <taxon>Pseudomonadati</taxon>
        <taxon>Campylobacterota</taxon>
        <taxon>Epsilonproteobacteria</taxon>
        <taxon>Campylobacterales</taxon>
        <taxon>Helicobacteraceae</taxon>
        <taxon>Helicobacter</taxon>
    </lineage>
</organism>
<dbReference type="InterPro" id="IPR000238">
    <property type="entry name" value="RbfA"/>
</dbReference>
<comment type="subcellular location">
    <subcellularLocation>
        <location evidence="2">Cytoplasm</location>
    </subcellularLocation>
</comment>
<comment type="caution">
    <text evidence="3">The sequence shown here is derived from an EMBL/GenBank/DDBJ whole genome shotgun (WGS) entry which is preliminary data.</text>
</comment>
<dbReference type="STRING" id="1357400.HMPREF2086_01380"/>
<evidence type="ECO:0000313" key="4">
    <source>
        <dbReference type="Proteomes" id="UP000018731"/>
    </source>
</evidence>
<dbReference type="PATRIC" id="fig|1357400.3.peg.1847"/>
<sequence length="115" mass="13148">MSIHLERTQSLLQELLIEALSQLQDSRINSLNITAVRCSKGKYNAQVYIQANTNDEKEKKEILKTLERAKGILKEYVLNASGWFKCPNLQFSFDDSLEVAQNLEQIFAKIAQDSK</sequence>
<dbReference type="InterPro" id="IPR023799">
    <property type="entry name" value="RbfA_dom_sf"/>
</dbReference>
<keyword evidence="2" id="KW-0963">Cytoplasm</keyword>
<dbReference type="eggNOG" id="COG0858">
    <property type="taxonomic scope" value="Bacteria"/>
</dbReference>
<dbReference type="NCBIfam" id="NF001806">
    <property type="entry name" value="PRK00521.3-4"/>
    <property type="match status" value="1"/>
</dbReference>
<dbReference type="AlphaFoldDB" id="V8C992"/>
<dbReference type="InterPro" id="IPR015946">
    <property type="entry name" value="KH_dom-like_a/b"/>
</dbReference>
<keyword evidence="1 2" id="KW-0690">Ribosome biogenesis</keyword>
<proteinExistence type="inferred from homology"/>
<dbReference type="GO" id="GO:0005737">
    <property type="term" value="C:cytoplasm"/>
    <property type="evidence" value="ECO:0007669"/>
    <property type="project" value="UniProtKB-SubCell"/>
</dbReference>
<comment type="function">
    <text evidence="2">One of several proteins that assist in the late maturation steps of the functional core of the 30S ribosomal subunit. Associates with free 30S ribosomal subunits (but not with 30S subunits that are part of 70S ribosomes or polysomes). Required for efficient processing of 16S rRNA. May interact with the 5'-terminal helix region of 16S rRNA.</text>
</comment>
<dbReference type="EMBL" id="AZJI01000005">
    <property type="protein sequence ID" value="ETD23575.1"/>
    <property type="molecule type" value="Genomic_DNA"/>
</dbReference>